<dbReference type="EnsemblPlants" id="Ma04_t20020.6">
    <property type="protein sequence ID" value="Ma04_p20020.6"/>
    <property type="gene ID" value="Ma04_g20020"/>
</dbReference>
<sequence length="648" mass="71411">MPLTQMLLDAVVSRSFVKTAQLMIDEDGSVKDSASSELRRSRDQVRVLEQKLYQLMDKLLGQEKNETSTLEMCIVNGRCCIKVMTDRSTIFDGLLLSSGSRAGSILEPIAAVPLNDELQRARALVIKAEEEVLSKLADKMLAEIDDIQNLLQIIIRLDVITARAKYSLAYDGTFPDIYMPNHIGGEPSDSLSQGATTSSASSHPSRRNWKLYMPKSYHPLLLKRHLEDLHNAKKDVVDATAEIRRNLLGKHIEGNDGDARLASMKLRVSELEKNYPVPVDLMITENTNVLVITGPNTGGKTISLKTVGLASLMTKTGLYVLASEPVKIPWFDGIYADIGDEQSLTQSLSTFSGHLRQIGVGAGTNPLEGAALGMSILESFAETGSFLTIATTHHGELKMLKYRNDAFENACVEFDELSLKPTYKILWGVPGRSNAINIAERLGLNFVIVDGARKLLGTANAEINEVIVDMERFKQSFQEHLQEAEHYLMLSKELRESLLVAKKKIADHAVKLKNRKTRAVLDSASVARSLLRSKLLQQQLQFRESSEVESEKGRVVSSRQSAEDLEQSKSCDISPGGRSLSSEASKAAGVDEQSKIPVAGDMVHVPSLGMQVVVSKVEETKGEIIVQAGNMKLRLKLKDIQSRRSRTS</sequence>
<protein>
    <recommendedName>
        <fullName evidence="6">DNA mismatch repair proteins mutS family domain-containing protein</fullName>
    </recommendedName>
</protein>
<evidence type="ECO:0000259" key="6">
    <source>
        <dbReference type="SMART" id="SM00534"/>
    </source>
</evidence>
<dbReference type="GO" id="GO:0005524">
    <property type="term" value="F:ATP binding"/>
    <property type="evidence" value="ECO:0007669"/>
    <property type="project" value="UniProtKB-KW"/>
</dbReference>
<evidence type="ECO:0000256" key="1">
    <source>
        <dbReference type="ARBA" id="ARBA00022741"/>
    </source>
</evidence>
<evidence type="ECO:0000256" key="4">
    <source>
        <dbReference type="SAM" id="Coils"/>
    </source>
</evidence>
<dbReference type="InterPro" id="IPR046893">
    <property type="entry name" value="MSSS"/>
</dbReference>
<name>A0A804IRQ9_MUSAM</name>
<keyword evidence="2" id="KW-0067">ATP-binding</keyword>
<keyword evidence="4" id="KW-0175">Coiled coil</keyword>
<dbReference type="InterPro" id="IPR000432">
    <property type="entry name" value="DNA_mismatch_repair_MutS_C"/>
</dbReference>
<accession>A0A804IRQ9</accession>
<feature type="compositionally biased region" description="Polar residues" evidence="5">
    <location>
        <begin position="189"/>
        <end position="203"/>
    </location>
</feature>
<dbReference type="Gene3D" id="3.40.50.300">
    <property type="entry name" value="P-loop containing nucleotide triphosphate hydrolases"/>
    <property type="match status" value="1"/>
</dbReference>
<evidence type="ECO:0000256" key="5">
    <source>
        <dbReference type="SAM" id="MobiDB-lite"/>
    </source>
</evidence>
<feature type="domain" description="DNA mismatch repair proteins mutS family" evidence="6">
    <location>
        <begin position="287"/>
        <end position="457"/>
    </location>
</feature>
<reference evidence="7" key="1">
    <citation type="submission" date="2021-05" db="UniProtKB">
        <authorList>
            <consortium name="EnsemblPlants"/>
        </authorList>
    </citation>
    <scope>IDENTIFICATION</scope>
    <source>
        <strain evidence="7">subsp. malaccensis</strain>
    </source>
</reference>
<dbReference type="InterPro" id="IPR036187">
    <property type="entry name" value="DNA_mismatch_repair_MutS_sf"/>
</dbReference>
<feature type="region of interest" description="Disordered" evidence="5">
    <location>
        <begin position="185"/>
        <end position="206"/>
    </location>
</feature>
<keyword evidence="8" id="KW-1185">Reference proteome</keyword>
<dbReference type="GO" id="GO:0006298">
    <property type="term" value="P:mismatch repair"/>
    <property type="evidence" value="ECO:0007669"/>
    <property type="project" value="InterPro"/>
</dbReference>
<dbReference type="GO" id="GO:0004519">
    <property type="term" value="F:endonuclease activity"/>
    <property type="evidence" value="ECO:0007669"/>
    <property type="project" value="InterPro"/>
</dbReference>
<dbReference type="PIRSF" id="PIRSF005814">
    <property type="entry name" value="MutS_YshD"/>
    <property type="match status" value="1"/>
</dbReference>
<dbReference type="PANTHER" id="PTHR48466">
    <property type="entry name" value="OS10G0509000 PROTEIN-RELATED"/>
    <property type="match status" value="1"/>
</dbReference>
<keyword evidence="1" id="KW-0547">Nucleotide-binding</keyword>
<evidence type="ECO:0000256" key="2">
    <source>
        <dbReference type="ARBA" id="ARBA00022840"/>
    </source>
</evidence>
<organism evidence="7 8">
    <name type="scientific">Musa acuminata subsp. malaccensis</name>
    <name type="common">Wild banana</name>
    <name type="synonym">Musa malaccensis</name>
    <dbReference type="NCBI Taxonomy" id="214687"/>
    <lineage>
        <taxon>Eukaryota</taxon>
        <taxon>Viridiplantae</taxon>
        <taxon>Streptophyta</taxon>
        <taxon>Embryophyta</taxon>
        <taxon>Tracheophyta</taxon>
        <taxon>Spermatophyta</taxon>
        <taxon>Magnoliopsida</taxon>
        <taxon>Liliopsida</taxon>
        <taxon>Zingiberales</taxon>
        <taxon>Musaceae</taxon>
        <taxon>Musa</taxon>
    </lineage>
</organism>
<dbReference type="GO" id="GO:0016887">
    <property type="term" value="F:ATP hydrolysis activity"/>
    <property type="evidence" value="ECO:0007669"/>
    <property type="project" value="InterPro"/>
</dbReference>
<dbReference type="SMART" id="SM00534">
    <property type="entry name" value="MUTSac"/>
    <property type="match status" value="1"/>
</dbReference>
<feature type="region of interest" description="Disordered" evidence="5">
    <location>
        <begin position="551"/>
        <end position="593"/>
    </location>
</feature>
<dbReference type="InterPro" id="IPR005747">
    <property type="entry name" value="MutS2"/>
</dbReference>
<dbReference type="InterPro" id="IPR027417">
    <property type="entry name" value="P-loop_NTPase"/>
</dbReference>
<feature type="coiled-coil region" evidence="4">
    <location>
        <begin position="31"/>
        <end position="58"/>
    </location>
</feature>
<dbReference type="PANTHER" id="PTHR48466:SF2">
    <property type="entry name" value="OS10G0509000 PROTEIN"/>
    <property type="match status" value="1"/>
</dbReference>
<dbReference type="Pfam" id="PF20297">
    <property type="entry name" value="MSSS"/>
    <property type="match status" value="1"/>
</dbReference>
<dbReference type="Proteomes" id="UP000012960">
    <property type="component" value="Unplaced"/>
</dbReference>
<dbReference type="GO" id="GO:0140664">
    <property type="term" value="F:ATP-dependent DNA damage sensor activity"/>
    <property type="evidence" value="ECO:0007669"/>
    <property type="project" value="InterPro"/>
</dbReference>
<dbReference type="InterPro" id="IPR045076">
    <property type="entry name" value="MutS"/>
</dbReference>
<dbReference type="Gramene" id="Ma04_t20020.6">
    <property type="protein sequence ID" value="Ma04_p20020.6"/>
    <property type="gene ID" value="Ma04_g20020"/>
</dbReference>
<evidence type="ECO:0000313" key="8">
    <source>
        <dbReference type="Proteomes" id="UP000012960"/>
    </source>
</evidence>
<dbReference type="AlphaFoldDB" id="A0A804IRQ9"/>
<keyword evidence="3" id="KW-0238">DNA-binding</keyword>
<dbReference type="Pfam" id="PF00488">
    <property type="entry name" value="MutS_V"/>
    <property type="match status" value="1"/>
</dbReference>
<proteinExistence type="predicted"/>
<dbReference type="SUPFAM" id="SSF52540">
    <property type="entry name" value="P-loop containing nucleoside triphosphate hydrolases"/>
    <property type="match status" value="1"/>
</dbReference>
<dbReference type="GO" id="GO:0045910">
    <property type="term" value="P:negative regulation of DNA recombination"/>
    <property type="evidence" value="ECO:0007669"/>
    <property type="project" value="InterPro"/>
</dbReference>
<evidence type="ECO:0000256" key="3">
    <source>
        <dbReference type="ARBA" id="ARBA00023125"/>
    </source>
</evidence>
<dbReference type="SUPFAM" id="SSF48334">
    <property type="entry name" value="DNA repair protein MutS, domain III"/>
    <property type="match status" value="1"/>
</dbReference>
<dbReference type="GO" id="GO:0030983">
    <property type="term" value="F:mismatched DNA binding"/>
    <property type="evidence" value="ECO:0007669"/>
    <property type="project" value="InterPro"/>
</dbReference>
<evidence type="ECO:0000313" key="7">
    <source>
        <dbReference type="EnsemblPlants" id="Ma04_p20020.6"/>
    </source>
</evidence>